<proteinExistence type="predicted"/>
<gene>
    <name evidence="1" type="ORF">IAC07_02215</name>
</gene>
<reference evidence="1" key="2">
    <citation type="journal article" date="2021" name="PeerJ">
        <title>Extensive microbial diversity within the chicken gut microbiome revealed by metagenomics and culture.</title>
        <authorList>
            <person name="Gilroy R."/>
            <person name="Ravi A."/>
            <person name="Getino M."/>
            <person name="Pursley I."/>
            <person name="Horton D.L."/>
            <person name="Alikhan N.F."/>
            <person name="Baker D."/>
            <person name="Gharbi K."/>
            <person name="Hall N."/>
            <person name="Watson M."/>
            <person name="Adriaenssens E.M."/>
            <person name="Foster-Nyarko E."/>
            <person name="Jarju S."/>
            <person name="Secka A."/>
            <person name="Antonio M."/>
            <person name="Oren A."/>
            <person name="Chaudhuri R.R."/>
            <person name="La Ragione R."/>
            <person name="Hildebrand F."/>
            <person name="Pallen M.J."/>
        </authorList>
    </citation>
    <scope>NUCLEOTIDE SEQUENCE</scope>
    <source>
        <strain evidence="1">F1-3629</strain>
    </source>
</reference>
<dbReference type="AlphaFoldDB" id="A0A940DLS8"/>
<reference evidence="1" key="1">
    <citation type="submission" date="2020-10" db="EMBL/GenBank/DDBJ databases">
        <authorList>
            <person name="Gilroy R."/>
        </authorList>
    </citation>
    <scope>NUCLEOTIDE SEQUENCE</scope>
    <source>
        <strain evidence="1">F1-3629</strain>
    </source>
</reference>
<protein>
    <submittedName>
        <fullName evidence="1">DUF721 domain-containing protein</fullName>
    </submittedName>
</protein>
<dbReference type="EMBL" id="JADIMJ010000036">
    <property type="protein sequence ID" value="MBO8453523.1"/>
    <property type="molecule type" value="Genomic_DNA"/>
</dbReference>
<dbReference type="Pfam" id="PF05258">
    <property type="entry name" value="DciA"/>
    <property type="match status" value="1"/>
</dbReference>
<organism evidence="1 2">
    <name type="scientific">Candidatus Cryptobacteroides gallistercoris</name>
    <dbReference type="NCBI Taxonomy" id="2840765"/>
    <lineage>
        <taxon>Bacteria</taxon>
        <taxon>Pseudomonadati</taxon>
        <taxon>Bacteroidota</taxon>
        <taxon>Bacteroidia</taxon>
        <taxon>Bacteroidales</taxon>
        <taxon>Candidatus Cryptobacteroides</taxon>
    </lineage>
</organism>
<dbReference type="Proteomes" id="UP000771749">
    <property type="component" value="Unassembled WGS sequence"/>
</dbReference>
<sequence length="118" mass="13508">MAGFDDKTDSHIVLKRKEPQKIDSLVALCLRSLRLDEGLDVLRIYEAWDKVSGAAEYTAEKYFSRGTLYCRITSSVVRSMLGLRRDELLKNLNEALRGDTDILTAGRRKPEVRHLVLR</sequence>
<evidence type="ECO:0000313" key="1">
    <source>
        <dbReference type="EMBL" id="MBO8453523.1"/>
    </source>
</evidence>
<evidence type="ECO:0000313" key="2">
    <source>
        <dbReference type="Proteomes" id="UP000771749"/>
    </source>
</evidence>
<accession>A0A940DLS8</accession>
<name>A0A940DLS8_9BACT</name>
<dbReference type="InterPro" id="IPR007922">
    <property type="entry name" value="DciA-like"/>
</dbReference>
<comment type="caution">
    <text evidence="1">The sequence shown here is derived from an EMBL/GenBank/DDBJ whole genome shotgun (WGS) entry which is preliminary data.</text>
</comment>